<protein>
    <submittedName>
        <fullName evidence="1">Uncharacterized protein</fullName>
    </submittedName>
</protein>
<dbReference type="EMBL" id="KZ819746">
    <property type="protein sequence ID" value="PWN53013.1"/>
    <property type="molecule type" value="Genomic_DNA"/>
</dbReference>
<evidence type="ECO:0000313" key="1">
    <source>
        <dbReference type="EMBL" id="PWN53013.1"/>
    </source>
</evidence>
<reference evidence="1 2" key="1">
    <citation type="journal article" date="2018" name="Mol. Biol. Evol.">
        <title>Broad Genomic Sampling Reveals a Smut Pathogenic Ancestry of the Fungal Clade Ustilaginomycotina.</title>
        <authorList>
            <person name="Kijpornyongpan T."/>
            <person name="Mondo S.J."/>
            <person name="Barry K."/>
            <person name="Sandor L."/>
            <person name="Lee J."/>
            <person name="Lipzen A."/>
            <person name="Pangilinan J."/>
            <person name="LaButti K."/>
            <person name="Hainaut M."/>
            <person name="Henrissat B."/>
            <person name="Grigoriev I.V."/>
            <person name="Spatafora J.W."/>
            <person name="Aime M.C."/>
        </authorList>
    </citation>
    <scope>NUCLEOTIDE SEQUENCE [LARGE SCALE GENOMIC DNA]</scope>
    <source>
        <strain evidence="1 2">SA 807</strain>
    </source>
</reference>
<organism evidence="1 2">
    <name type="scientific">Violaceomyces palustris</name>
    <dbReference type="NCBI Taxonomy" id="1673888"/>
    <lineage>
        <taxon>Eukaryota</taxon>
        <taxon>Fungi</taxon>
        <taxon>Dikarya</taxon>
        <taxon>Basidiomycota</taxon>
        <taxon>Ustilaginomycotina</taxon>
        <taxon>Ustilaginomycetes</taxon>
        <taxon>Violaceomycetales</taxon>
        <taxon>Violaceomycetaceae</taxon>
        <taxon>Violaceomyces</taxon>
    </lineage>
</organism>
<evidence type="ECO:0000313" key="2">
    <source>
        <dbReference type="Proteomes" id="UP000245626"/>
    </source>
</evidence>
<proteinExistence type="predicted"/>
<sequence length="168" mass="18865">MYEKATMAPCSRSKASESWYQGGRKGFERQVPKPFPRPNRCSAGDPANLVKFDSKKRGDQKPKKSVREPSRIQDGQIKCSTSEEDGSGKEMIGERSEEGWGNQKRREEHVLGWGRTDEGGEETKSKEGVPPGKVRLGPIRNQWWKGKGKERKTRESDGSIKLCASPQT</sequence>
<keyword evidence="2" id="KW-1185">Reference proteome</keyword>
<name>A0ACD0P4K9_9BASI</name>
<accession>A0ACD0P4K9</accession>
<gene>
    <name evidence="1" type="ORF">IE53DRAFT_226469</name>
</gene>
<dbReference type="Proteomes" id="UP000245626">
    <property type="component" value="Unassembled WGS sequence"/>
</dbReference>